<sequence>MDEPDYTIRLAQTSSSEPDFREAFDAAVEEHNETHQGSQKKPWTQARVDEVINEIKNGMDTFLSGLRRTAMEYYWMNKYEVITVDGEDQLIFKRSSPEDAVIRVLPREQYYDYLTEIHRSSEHGGRDKMLHCLKTKYYIPKKAVELFVSLCPKCHTKRNSINKDVLARQNYALKFNVRGLLDVIDYQICPDGYYQFVLNYQDDATKFLNLRPLKTNEASEILIELMKIFLTFGAPTILQVDNRHEFAEKLKEEVTALWPECRVVHKNTLAKGNNKEVEELLHSWMLQNNSTRWSVGCFVVQFETNDSVHKALGKSPYKSLFGCDPKVSLGVTNPAVLLSLHDVEITVKVEQEVESGENVPGLSSDEET</sequence>
<dbReference type="AlphaFoldDB" id="A0A2A4J289"/>
<comment type="caution">
    <text evidence="3">The sequence shown here is derived from an EMBL/GenBank/DDBJ whole genome shotgun (WGS) entry which is preliminary data.</text>
</comment>
<evidence type="ECO:0000259" key="2">
    <source>
        <dbReference type="Pfam" id="PF17921"/>
    </source>
</evidence>
<dbReference type="PANTHER" id="PTHR37984">
    <property type="entry name" value="PROTEIN CBG26694"/>
    <property type="match status" value="1"/>
</dbReference>
<dbReference type="GO" id="GO:0003676">
    <property type="term" value="F:nucleic acid binding"/>
    <property type="evidence" value="ECO:0007669"/>
    <property type="project" value="InterPro"/>
</dbReference>
<proteinExistence type="predicted"/>
<evidence type="ECO:0000313" key="3">
    <source>
        <dbReference type="EMBL" id="PCG66121.1"/>
    </source>
</evidence>
<dbReference type="InterPro" id="IPR041588">
    <property type="entry name" value="Integrase_H2C2"/>
</dbReference>
<name>A0A2A4J289_HELVI</name>
<dbReference type="EC" id="2.7.7.49" evidence="1"/>
<dbReference type="InterPro" id="IPR050951">
    <property type="entry name" value="Retrovirus_Pol_polyprotein"/>
</dbReference>
<protein>
    <recommendedName>
        <fullName evidence="1">RNA-directed DNA polymerase</fullName>
        <ecNumber evidence="1">2.7.7.49</ecNumber>
    </recommendedName>
</protein>
<dbReference type="SUPFAM" id="SSF53098">
    <property type="entry name" value="Ribonuclease H-like"/>
    <property type="match status" value="1"/>
</dbReference>
<dbReference type="STRING" id="7102.A0A2A4J289"/>
<evidence type="ECO:0000256" key="1">
    <source>
        <dbReference type="ARBA" id="ARBA00012493"/>
    </source>
</evidence>
<dbReference type="Pfam" id="PF17921">
    <property type="entry name" value="Integrase_H2C2"/>
    <property type="match status" value="1"/>
</dbReference>
<dbReference type="InterPro" id="IPR036397">
    <property type="entry name" value="RNaseH_sf"/>
</dbReference>
<dbReference type="EMBL" id="NWSH01003549">
    <property type="protein sequence ID" value="PCG66121.1"/>
    <property type="molecule type" value="Genomic_DNA"/>
</dbReference>
<dbReference type="Gene3D" id="3.30.420.10">
    <property type="entry name" value="Ribonuclease H-like superfamily/Ribonuclease H"/>
    <property type="match status" value="1"/>
</dbReference>
<dbReference type="PANTHER" id="PTHR37984:SF5">
    <property type="entry name" value="PROTEIN NYNRIN-LIKE"/>
    <property type="match status" value="1"/>
</dbReference>
<accession>A0A2A4J289</accession>
<feature type="domain" description="Integrase zinc-binding" evidence="2">
    <location>
        <begin position="106"/>
        <end position="158"/>
    </location>
</feature>
<organism evidence="3">
    <name type="scientific">Heliothis virescens</name>
    <name type="common">Tobacco budworm moth</name>
    <dbReference type="NCBI Taxonomy" id="7102"/>
    <lineage>
        <taxon>Eukaryota</taxon>
        <taxon>Metazoa</taxon>
        <taxon>Ecdysozoa</taxon>
        <taxon>Arthropoda</taxon>
        <taxon>Hexapoda</taxon>
        <taxon>Insecta</taxon>
        <taxon>Pterygota</taxon>
        <taxon>Neoptera</taxon>
        <taxon>Endopterygota</taxon>
        <taxon>Lepidoptera</taxon>
        <taxon>Glossata</taxon>
        <taxon>Ditrysia</taxon>
        <taxon>Noctuoidea</taxon>
        <taxon>Noctuidae</taxon>
        <taxon>Heliothinae</taxon>
        <taxon>Heliothis</taxon>
    </lineage>
</organism>
<gene>
    <name evidence="3" type="ORF">B5V51_8142</name>
</gene>
<dbReference type="InterPro" id="IPR012337">
    <property type="entry name" value="RNaseH-like_sf"/>
</dbReference>
<reference evidence="3" key="1">
    <citation type="submission" date="2017-09" db="EMBL/GenBank/DDBJ databases">
        <title>Contemporary evolution of a Lepidopteran species, Heliothis virescens, in response to modern agricultural practices.</title>
        <authorList>
            <person name="Fritz M.L."/>
            <person name="Deyonke A.M."/>
            <person name="Papanicolaou A."/>
            <person name="Micinski S."/>
            <person name="Westbrook J."/>
            <person name="Gould F."/>
        </authorList>
    </citation>
    <scope>NUCLEOTIDE SEQUENCE [LARGE SCALE GENOMIC DNA]</scope>
    <source>
        <strain evidence="3">HvINT-</strain>
        <tissue evidence="3">Whole body</tissue>
    </source>
</reference>
<dbReference type="Gene3D" id="1.10.340.70">
    <property type="match status" value="1"/>
</dbReference>
<dbReference type="GO" id="GO:0003964">
    <property type="term" value="F:RNA-directed DNA polymerase activity"/>
    <property type="evidence" value="ECO:0007669"/>
    <property type="project" value="UniProtKB-EC"/>
</dbReference>